<evidence type="ECO:0000313" key="3">
    <source>
        <dbReference type="Proteomes" id="UP000515800"/>
    </source>
</evidence>
<sequence length="56" mass="6233">MEENNTPQHVLVEHIINISDAFNAGFGFTLGVFICTLLISIVGFLFWGLFILLVAH</sequence>
<proteinExistence type="predicted"/>
<feature type="transmembrane region" description="Helical" evidence="1">
    <location>
        <begin position="30"/>
        <end position="55"/>
    </location>
</feature>
<keyword evidence="1" id="KW-0812">Transmembrane</keyword>
<dbReference type="AlphaFoldDB" id="A0A7G9T3S5"/>
<dbReference type="KEGG" id="wdi:H9L19_04845"/>
<reference evidence="2 3" key="1">
    <citation type="submission" date="2020-08" db="EMBL/GenBank/DDBJ databases">
        <title>Genome sequence of Weissella diestrammenae KACC 16890T.</title>
        <authorList>
            <person name="Hyun D.-W."/>
            <person name="Bae J.-W."/>
        </authorList>
    </citation>
    <scope>NUCLEOTIDE SEQUENCE [LARGE SCALE GENOMIC DNA]</scope>
    <source>
        <strain evidence="2 3">KACC 16890</strain>
    </source>
</reference>
<organism evidence="2 3">
    <name type="scientific">Weissella diestrammenae</name>
    <dbReference type="NCBI Taxonomy" id="1162633"/>
    <lineage>
        <taxon>Bacteria</taxon>
        <taxon>Bacillati</taxon>
        <taxon>Bacillota</taxon>
        <taxon>Bacilli</taxon>
        <taxon>Lactobacillales</taxon>
        <taxon>Lactobacillaceae</taxon>
        <taxon>Weissella</taxon>
    </lineage>
</organism>
<dbReference type="Proteomes" id="UP000515800">
    <property type="component" value="Chromosome"/>
</dbReference>
<dbReference type="EMBL" id="CP060724">
    <property type="protein sequence ID" value="QNN74750.1"/>
    <property type="molecule type" value="Genomic_DNA"/>
</dbReference>
<keyword evidence="1" id="KW-0472">Membrane</keyword>
<evidence type="ECO:0000256" key="1">
    <source>
        <dbReference type="SAM" id="Phobius"/>
    </source>
</evidence>
<keyword evidence="1" id="KW-1133">Transmembrane helix</keyword>
<dbReference type="RefSeq" id="WP_187528585.1">
    <property type="nucleotide sequence ID" value="NZ_CP060724.1"/>
</dbReference>
<keyword evidence="3" id="KW-1185">Reference proteome</keyword>
<accession>A0A7G9T3S5</accession>
<protein>
    <submittedName>
        <fullName evidence="2">Uncharacterized protein</fullName>
    </submittedName>
</protein>
<evidence type="ECO:0000313" key="2">
    <source>
        <dbReference type="EMBL" id="QNN74750.1"/>
    </source>
</evidence>
<gene>
    <name evidence="2" type="ORF">H9L19_04845</name>
</gene>
<name>A0A7G9T3S5_9LACO</name>